<evidence type="ECO:0000313" key="3">
    <source>
        <dbReference type="EMBL" id="QHT15620.1"/>
    </source>
</evidence>
<dbReference type="EMBL" id="MN739613">
    <property type="protein sequence ID" value="QHT15620.1"/>
    <property type="molecule type" value="Genomic_DNA"/>
</dbReference>
<protein>
    <submittedName>
        <fullName evidence="3">Uncharacterized protein</fullName>
    </submittedName>
</protein>
<keyword evidence="2" id="KW-1133">Transmembrane helix</keyword>
<evidence type="ECO:0000256" key="1">
    <source>
        <dbReference type="SAM" id="MobiDB-lite"/>
    </source>
</evidence>
<name>A0A6C0DH83_9ZZZZ</name>
<feature type="region of interest" description="Disordered" evidence="1">
    <location>
        <begin position="131"/>
        <end position="162"/>
    </location>
</feature>
<reference evidence="3" key="1">
    <citation type="journal article" date="2020" name="Nature">
        <title>Giant virus diversity and host interactions through global metagenomics.</title>
        <authorList>
            <person name="Schulz F."/>
            <person name="Roux S."/>
            <person name="Paez-Espino D."/>
            <person name="Jungbluth S."/>
            <person name="Walsh D.A."/>
            <person name="Denef V.J."/>
            <person name="McMahon K.D."/>
            <person name="Konstantinidis K.T."/>
            <person name="Eloe-Fadrosh E.A."/>
            <person name="Kyrpides N.C."/>
            <person name="Woyke T."/>
        </authorList>
    </citation>
    <scope>NUCLEOTIDE SEQUENCE</scope>
    <source>
        <strain evidence="3">GVMAG-M-3300023174-176</strain>
    </source>
</reference>
<accession>A0A6C0DH83</accession>
<feature type="transmembrane region" description="Helical" evidence="2">
    <location>
        <begin position="268"/>
        <end position="289"/>
    </location>
</feature>
<dbReference type="AlphaFoldDB" id="A0A6C0DH83"/>
<sequence length="429" mass="44337">MLLRIFSAASLLISAMAGTGPSSLYTLLNGMTFNPPGYTIVAYQSCMQNQNAGNNCGSFTSYITSNGQYTYQKYGPAACSGSCCREFHLTLACGATLQMSGVNENPICTYSATLSLPEVCGVDMTVGNEAASVSPSALPPTATSTQTGTLTGTATQTASATTTETLTATTTITASGTTTTTETLTASVTSTPLYVITAWPTTTATSTLSATSTPLFMVTAWPTTSPVNVSATSTPLYYMTAYPSYDPTNGTSLLSNMLSVAPSGTATILGAVAVGVVGLGAAAFAINYLRKGGSISGLIGIAKANKGKLQSLVKDLPISDEMKEKLTNPEKALPPEAQEAIAIATAAAANPQTLVDHLPVSESIKSQINTFVPTTTEGLINAVQHPEELKAQIQAHVQEQVQAQIQAQVQAALGQIQIGMPKIVQESKE</sequence>
<proteinExistence type="predicted"/>
<keyword evidence="2" id="KW-0812">Transmembrane</keyword>
<organism evidence="3">
    <name type="scientific">viral metagenome</name>
    <dbReference type="NCBI Taxonomy" id="1070528"/>
    <lineage>
        <taxon>unclassified sequences</taxon>
        <taxon>metagenomes</taxon>
        <taxon>organismal metagenomes</taxon>
    </lineage>
</organism>
<feature type="compositionally biased region" description="Low complexity" evidence="1">
    <location>
        <begin position="141"/>
        <end position="162"/>
    </location>
</feature>
<evidence type="ECO:0000256" key="2">
    <source>
        <dbReference type="SAM" id="Phobius"/>
    </source>
</evidence>
<keyword evidence="2" id="KW-0472">Membrane</keyword>